<gene>
    <name evidence="1" type="ORF">SmB9_15280</name>
</gene>
<dbReference type="AlphaFoldDB" id="A0AAD1D5D4"/>
<evidence type="ECO:0000313" key="1">
    <source>
        <dbReference type="EMBL" id="BBE33870.1"/>
    </source>
</evidence>
<reference evidence="1 2" key="1">
    <citation type="submission" date="2018-06" db="EMBL/GenBank/DDBJ databases">
        <title>Complete Genome Sequence of the Microcystin-Degrading Bacterium Sphingosinicella microcystinivorans Strain B-9.</title>
        <authorList>
            <person name="Jin H."/>
            <person name="Nishizawa T."/>
            <person name="Guo Y."/>
            <person name="Nishizawa A."/>
            <person name="Park H."/>
            <person name="Kato H."/>
            <person name="Tsuji K."/>
            <person name="Harada K."/>
        </authorList>
    </citation>
    <scope>NUCLEOTIDE SEQUENCE [LARGE SCALE GENOMIC DNA]</scope>
    <source>
        <strain evidence="1 2">B9</strain>
    </source>
</reference>
<name>A0AAD1D5D4_SPHMI</name>
<evidence type="ECO:0000313" key="2">
    <source>
        <dbReference type="Proteomes" id="UP000275727"/>
    </source>
</evidence>
<protein>
    <submittedName>
        <fullName evidence="1">Uncharacterized protein</fullName>
    </submittedName>
</protein>
<sequence length="69" mass="7648">MLEVLRVHRGERGGVNLLHGACMTARIGEQIIVCFTEDGDPRAEANQRFGLEIENGHARDSIADMVKRS</sequence>
<organism evidence="1 2">
    <name type="scientific">Sphingosinicella microcystinivorans</name>
    <dbReference type="NCBI Taxonomy" id="335406"/>
    <lineage>
        <taxon>Bacteria</taxon>
        <taxon>Pseudomonadati</taxon>
        <taxon>Pseudomonadota</taxon>
        <taxon>Alphaproteobacteria</taxon>
        <taxon>Sphingomonadales</taxon>
        <taxon>Sphingosinicellaceae</taxon>
        <taxon>Sphingosinicella</taxon>
    </lineage>
</organism>
<dbReference type="KEGG" id="smic:SmB9_15280"/>
<proteinExistence type="predicted"/>
<dbReference type="EMBL" id="AP018711">
    <property type="protein sequence ID" value="BBE33870.1"/>
    <property type="molecule type" value="Genomic_DNA"/>
</dbReference>
<accession>A0AAD1D5D4</accession>
<dbReference type="Proteomes" id="UP000275727">
    <property type="component" value="Chromosome"/>
</dbReference>